<evidence type="ECO:0000313" key="3">
    <source>
        <dbReference type="EMBL" id="AKP80290.1"/>
    </source>
</evidence>
<dbReference type="PANTHER" id="PTHR22916:SF3">
    <property type="entry name" value="UDP-GLCNAC:BETAGAL BETA-1,3-N-ACETYLGLUCOSAMINYLTRANSFERASE-LIKE PROTEIN 1"/>
    <property type="match status" value="1"/>
</dbReference>
<evidence type="ECO:0000256" key="1">
    <source>
        <dbReference type="ARBA" id="ARBA00006739"/>
    </source>
</evidence>
<dbReference type="InterPro" id="IPR001173">
    <property type="entry name" value="Glyco_trans_2-like"/>
</dbReference>
<dbReference type="AlphaFoldDB" id="A0A830YWA6"/>
<dbReference type="GO" id="GO:0016758">
    <property type="term" value="F:hexosyltransferase activity"/>
    <property type="evidence" value="ECO:0007669"/>
    <property type="project" value="UniProtKB-ARBA"/>
</dbReference>
<dbReference type="PANTHER" id="PTHR22916">
    <property type="entry name" value="GLYCOSYLTRANSFERASE"/>
    <property type="match status" value="1"/>
</dbReference>
<dbReference type="InterPro" id="IPR029044">
    <property type="entry name" value="Nucleotide-diphossugar_trans"/>
</dbReference>
<gene>
    <name evidence="3" type="primary">tuaG_3</name>
    <name evidence="3" type="ORF">AS52_05392</name>
</gene>
<reference evidence="3 4" key="1">
    <citation type="submission" date="2015-01" db="EMBL/GenBank/DDBJ databases">
        <title>Genome sequence of bacillus megaterium Q3.</title>
        <authorList>
            <person name="Wang Y."/>
            <person name="Luo K."/>
            <person name="Bai L."/>
            <person name="Luo F."/>
        </authorList>
    </citation>
    <scope>NUCLEOTIDE SEQUENCE [LARGE SCALE GENOMIC DNA]</scope>
    <source>
        <strain evidence="3 4">Q3</strain>
        <plasmid evidence="3 4">p1</plasmid>
    </source>
</reference>
<name>A0A830YWA6_PRIMG</name>
<keyword evidence="3" id="KW-0328">Glycosyltransferase</keyword>
<dbReference type="EMBL" id="CP010587">
    <property type="protein sequence ID" value="AKP80290.1"/>
    <property type="molecule type" value="Genomic_DNA"/>
</dbReference>
<geneLocation type="plasmid" evidence="3 4">
    <name>p1</name>
</geneLocation>
<evidence type="ECO:0000259" key="2">
    <source>
        <dbReference type="Pfam" id="PF00535"/>
    </source>
</evidence>
<feature type="domain" description="Glycosyltransferase 2-like" evidence="2">
    <location>
        <begin position="6"/>
        <end position="125"/>
    </location>
</feature>
<accession>A0A830YWA6</accession>
<sequence length="243" mass="28445">MGPKVSIIIPFYNCAFVDQAIKSALNQTYENVEVIVVDDGSTSHTAKIESFKDKIVYIRKENGGTATAINTGLFTATGEYIAWLSSDDYFVPEKISKQLNFMKQRHIDASFTNFDYINKDNQVLIPWCCKRFSNLEEVYNAYLTYNAINGCTILIKKKIFDEIGIFSPDFRYTHDYEMWFRMLVNGYEIHYYDEALTKFRSHEKSGTSRYQNEMREEMKTIEFHYRPLLQKYISKSQSNPSQD</sequence>
<dbReference type="Gene3D" id="3.90.550.10">
    <property type="entry name" value="Spore Coat Polysaccharide Biosynthesis Protein SpsA, Chain A"/>
    <property type="match status" value="1"/>
</dbReference>
<dbReference type="RefSeq" id="WP_049166412.1">
    <property type="nucleotide sequence ID" value="NZ_CP010587.1"/>
</dbReference>
<keyword evidence="3" id="KW-0808">Transferase</keyword>
<organism evidence="3 4">
    <name type="scientific">Priestia megaterium Q3</name>
    <dbReference type="NCBI Taxonomy" id="1452722"/>
    <lineage>
        <taxon>Bacteria</taxon>
        <taxon>Bacillati</taxon>
        <taxon>Bacillota</taxon>
        <taxon>Bacilli</taxon>
        <taxon>Bacillales</taxon>
        <taxon>Bacillaceae</taxon>
        <taxon>Priestia</taxon>
    </lineage>
</organism>
<protein>
    <submittedName>
        <fullName evidence="3">Teichuronic acid biosynthesis glycosyltransferase TuaG</fullName>
        <ecNumber evidence="3">2.4.-.-</ecNumber>
    </submittedName>
</protein>
<evidence type="ECO:0000313" key="4">
    <source>
        <dbReference type="Proteomes" id="UP000036410"/>
    </source>
</evidence>
<dbReference type="EC" id="2.4.-.-" evidence="3"/>
<dbReference type="SUPFAM" id="SSF53448">
    <property type="entry name" value="Nucleotide-diphospho-sugar transferases"/>
    <property type="match status" value="1"/>
</dbReference>
<keyword evidence="3" id="KW-0614">Plasmid</keyword>
<comment type="similarity">
    <text evidence="1">Belongs to the glycosyltransferase 2 family.</text>
</comment>
<dbReference type="Proteomes" id="UP000036410">
    <property type="component" value="Plasmid p1"/>
</dbReference>
<proteinExistence type="inferred from homology"/>
<dbReference type="Pfam" id="PF00535">
    <property type="entry name" value="Glycos_transf_2"/>
    <property type="match status" value="1"/>
</dbReference>